<keyword evidence="3 5" id="KW-0597">Phosphoprotein</keyword>
<keyword evidence="11" id="KW-0067">ATP-binding</keyword>
<feature type="domain" description="PAC" evidence="10">
    <location>
        <begin position="155"/>
        <end position="207"/>
    </location>
</feature>
<dbReference type="InterPro" id="IPR011006">
    <property type="entry name" value="CheY-like_superfamily"/>
</dbReference>
<comment type="caution">
    <text evidence="11">The sequence shown here is derived from an EMBL/GenBank/DDBJ whole genome shotgun (WGS) entry which is preliminary data.</text>
</comment>
<keyword evidence="6" id="KW-1133">Transmembrane helix</keyword>
<evidence type="ECO:0000256" key="5">
    <source>
        <dbReference type="PROSITE-ProRule" id="PRU00169"/>
    </source>
</evidence>
<dbReference type="CDD" id="cd17546">
    <property type="entry name" value="REC_hyHK_CKI1_RcsC-like"/>
    <property type="match status" value="1"/>
</dbReference>
<evidence type="ECO:0000259" key="7">
    <source>
        <dbReference type="PROSITE" id="PS50109"/>
    </source>
</evidence>
<comment type="catalytic activity">
    <reaction evidence="1">
        <text>ATP + protein L-histidine = ADP + protein N-phospho-L-histidine.</text>
        <dbReference type="EC" id="2.7.13.3"/>
    </reaction>
</comment>
<feature type="domain" description="Histidine kinase" evidence="7">
    <location>
        <begin position="225"/>
        <end position="443"/>
    </location>
</feature>
<evidence type="ECO:0000313" key="12">
    <source>
        <dbReference type="Proteomes" id="UP001597102"/>
    </source>
</evidence>
<dbReference type="Proteomes" id="UP001597102">
    <property type="component" value="Unassembled WGS sequence"/>
</dbReference>
<dbReference type="EMBL" id="JBHTJO010000001">
    <property type="protein sequence ID" value="MFD0985660.1"/>
    <property type="molecule type" value="Genomic_DNA"/>
</dbReference>
<gene>
    <name evidence="11" type="ORF">ACFQ2F_00940</name>
</gene>
<keyword evidence="6" id="KW-0812">Transmembrane</keyword>
<dbReference type="Gene3D" id="1.10.287.130">
    <property type="match status" value="1"/>
</dbReference>
<dbReference type="PANTHER" id="PTHR45339">
    <property type="entry name" value="HYBRID SIGNAL TRANSDUCTION HISTIDINE KINASE J"/>
    <property type="match status" value="1"/>
</dbReference>
<dbReference type="InterPro" id="IPR003594">
    <property type="entry name" value="HATPase_dom"/>
</dbReference>
<feature type="modified residue" description="4-aspartylphosphate" evidence="5">
    <location>
        <position position="661"/>
    </location>
</feature>
<dbReference type="Pfam" id="PF00512">
    <property type="entry name" value="HisKA"/>
    <property type="match status" value="1"/>
</dbReference>
<dbReference type="PROSITE" id="PS50109">
    <property type="entry name" value="HIS_KIN"/>
    <property type="match status" value="1"/>
</dbReference>
<dbReference type="PROSITE" id="PS50112">
    <property type="entry name" value="PAS"/>
    <property type="match status" value="1"/>
</dbReference>
<dbReference type="Pfam" id="PF02518">
    <property type="entry name" value="HATPase_c"/>
    <property type="match status" value="1"/>
</dbReference>
<dbReference type="SMART" id="SM00448">
    <property type="entry name" value="REC"/>
    <property type="match status" value="1"/>
</dbReference>
<proteinExistence type="predicted"/>
<dbReference type="PROSITE" id="PS50113">
    <property type="entry name" value="PAC"/>
    <property type="match status" value="1"/>
</dbReference>
<evidence type="ECO:0000259" key="8">
    <source>
        <dbReference type="PROSITE" id="PS50110"/>
    </source>
</evidence>
<dbReference type="CDD" id="cd16922">
    <property type="entry name" value="HATPase_EvgS-ArcB-TorS-like"/>
    <property type="match status" value="1"/>
</dbReference>
<keyword evidence="12" id="KW-1185">Reference proteome</keyword>
<dbReference type="Pfam" id="PF08448">
    <property type="entry name" value="PAS_4"/>
    <property type="match status" value="1"/>
</dbReference>
<evidence type="ECO:0000256" key="1">
    <source>
        <dbReference type="ARBA" id="ARBA00000085"/>
    </source>
</evidence>
<dbReference type="Gene3D" id="3.30.450.20">
    <property type="entry name" value="PAS domain"/>
    <property type="match status" value="1"/>
</dbReference>
<evidence type="ECO:0000256" key="6">
    <source>
        <dbReference type="SAM" id="Phobius"/>
    </source>
</evidence>
<evidence type="ECO:0000259" key="10">
    <source>
        <dbReference type="PROSITE" id="PS50113"/>
    </source>
</evidence>
<dbReference type="NCBIfam" id="TIGR00229">
    <property type="entry name" value="sensory_box"/>
    <property type="match status" value="1"/>
</dbReference>
<dbReference type="PROSITE" id="PS50110">
    <property type="entry name" value="RESPONSE_REGULATORY"/>
    <property type="match status" value="1"/>
</dbReference>
<dbReference type="Pfam" id="PF00072">
    <property type="entry name" value="Response_reg"/>
    <property type="match status" value="1"/>
</dbReference>
<dbReference type="GO" id="GO:0005524">
    <property type="term" value="F:ATP binding"/>
    <property type="evidence" value="ECO:0007669"/>
    <property type="project" value="UniProtKB-KW"/>
</dbReference>
<evidence type="ECO:0000256" key="4">
    <source>
        <dbReference type="ARBA" id="ARBA00023012"/>
    </source>
</evidence>
<dbReference type="InterPro" id="IPR004358">
    <property type="entry name" value="Sig_transdc_His_kin-like_C"/>
</dbReference>
<dbReference type="Gene3D" id="3.40.50.2300">
    <property type="match status" value="1"/>
</dbReference>
<dbReference type="RefSeq" id="WP_379084352.1">
    <property type="nucleotide sequence ID" value="NZ_JBHTJO010000001.1"/>
</dbReference>
<dbReference type="InterPro" id="IPR003661">
    <property type="entry name" value="HisK_dim/P_dom"/>
</dbReference>
<evidence type="ECO:0000256" key="3">
    <source>
        <dbReference type="ARBA" id="ARBA00022553"/>
    </source>
</evidence>
<keyword evidence="11" id="KW-0547">Nucleotide-binding</keyword>
<accession>A0ABW3J6A7</accession>
<organism evidence="11 12">
    <name type="scientific">Methyloligella solikamskensis</name>
    <dbReference type="NCBI Taxonomy" id="1177756"/>
    <lineage>
        <taxon>Bacteria</taxon>
        <taxon>Pseudomonadati</taxon>
        <taxon>Pseudomonadota</taxon>
        <taxon>Alphaproteobacteria</taxon>
        <taxon>Hyphomicrobiales</taxon>
        <taxon>Hyphomicrobiaceae</taxon>
        <taxon>Methyloligella</taxon>
    </lineage>
</organism>
<dbReference type="CDD" id="cd00082">
    <property type="entry name" value="HisKA"/>
    <property type="match status" value="1"/>
</dbReference>
<dbReference type="Gene3D" id="3.30.565.10">
    <property type="entry name" value="Histidine kinase-like ATPase, C-terminal domain"/>
    <property type="match status" value="1"/>
</dbReference>
<dbReference type="SMART" id="SM00388">
    <property type="entry name" value="HisKA"/>
    <property type="match status" value="1"/>
</dbReference>
<dbReference type="SUPFAM" id="SSF55874">
    <property type="entry name" value="ATPase domain of HSP90 chaperone/DNA topoisomerase II/histidine kinase"/>
    <property type="match status" value="1"/>
</dbReference>
<keyword evidence="6" id="KW-0472">Membrane</keyword>
<evidence type="ECO:0000313" key="11">
    <source>
        <dbReference type="EMBL" id="MFD0985660.1"/>
    </source>
</evidence>
<evidence type="ECO:0000256" key="2">
    <source>
        <dbReference type="ARBA" id="ARBA00012438"/>
    </source>
</evidence>
<dbReference type="InterPro" id="IPR036097">
    <property type="entry name" value="HisK_dim/P_sf"/>
</dbReference>
<dbReference type="EC" id="2.7.13.3" evidence="2"/>
<dbReference type="SMART" id="SM00091">
    <property type="entry name" value="PAS"/>
    <property type="match status" value="1"/>
</dbReference>
<name>A0ABW3J6A7_9HYPH</name>
<feature type="domain" description="Response regulatory" evidence="8">
    <location>
        <begin position="606"/>
        <end position="734"/>
    </location>
</feature>
<dbReference type="CDD" id="cd00130">
    <property type="entry name" value="PAS"/>
    <property type="match status" value="1"/>
</dbReference>
<dbReference type="InterPro" id="IPR000014">
    <property type="entry name" value="PAS"/>
</dbReference>
<dbReference type="InterPro" id="IPR036890">
    <property type="entry name" value="HATPase_C_sf"/>
</dbReference>
<reference evidence="12" key="1">
    <citation type="journal article" date="2019" name="Int. J. Syst. Evol. Microbiol.">
        <title>The Global Catalogue of Microorganisms (GCM) 10K type strain sequencing project: providing services to taxonomists for standard genome sequencing and annotation.</title>
        <authorList>
            <consortium name="The Broad Institute Genomics Platform"/>
            <consortium name="The Broad Institute Genome Sequencing Center for Infectious Disease"/>
            <person name="Wu L."/>
            <person name="Ma J."/>
        </authorList>
    </citation>
    <scope>NUCLEOTIDE SEQUENCE [LARGE SCALE GENOMIC DNA]</scope>
    <source>
        <strain evidence="12">CCUG 61697</strain>
    </source>
</reference>
<dbReference type="InterPro" id="IPR005467">
    <property type="entry name" value="His_kinase_dom"/>
</dbReference>
<dbReference type="SMART" id="SM00387">
    <property type="entry name" value="HATPase_c"/>
    <property type="match status" value="1"/>
</dbReference>
<keyword evidence="4" id="KW-0902">Two-component regulatory system</keyword>
<dbReference type="InterPro" id="IPR013656">
    <property type="entry name" value="PAS_4"/>
</dbReference>
<dbReference type="InterPro" id="IPR001789">
    <property type="entry name" value="Sig_transdc_resp-reg_receiver"/>
</dbReference>
<dbReference type="PRINTS" id="PR00344">
    <property type="entry name" value="BCTRLSENSOR"/>
</dbReference>
<feature type="domain" description="PAS" evidence="9">
    <location>
        <begin position="86"/>
        <end position="131"/>
    </location>
</feature>
<dbReference type="PANTHER" id="PTHR45339:SF1">
    <property type="entry name" value="HYBRID SIGNAL TRANSDUCTION HISTIDINE KINASE J"/>
    <property type="match status" value="1"/>
</dbReference>
<protein>
    <recommendedName>
        <fullName evidence="2">histidine kinase</fullName>
        <ecNumber evidence="2">2.7.13.3</ecNumber>
    </recommendedName>
</protein>
<sequence>MTNDAPIVSIVAALLFGSLSIAAIAAGTIGVLLFFAMMTGMALGAAFFIVLQTRELASVQKLDQVGEGVDASLEALQDLQWEVQEREARYRDLLDHQDDVILRRDADGRLTFINDSYCRVFGVTRQEALGQPFRLPLAEDAVAPAGLELGGASRRRSEVVELETASGPRWFIWEDFAITDPSGALTEVQSVAHDVTEQREAERALAQARDDAESASTAKSRFLASMSHEIRTPMNGILGMTGLLLDTQLSPEQTTYARAIGSSAKTLLSLIDEVLDFSKIEAGRIELEAAPFDIAETMQSVIELLAPRAREKGLTIGWFADPGLPRTAIGDQMRVRQILMNLIGNAIKFTEQGGVGLRLVGADDGAGLRFMVSDTGAGIPEAKLEQIFLEFEQADSGPSRRHGGTGLGLAISKRLVDAMGGTIQVTSTPDEGTSFTVDLPLDSPADSSPIAEDWPQAEGRSVLVVLQGQVEAALSAELLNALGAETALRSAETLSGLGPAGRSDLAQYNALLTDKASLKAVPFNLLEAFGKADGDAKRAVVVLDPNERPEIDALKTRGFDGYLMRPIRPRSMLIQLVGDPASEAAAPAPSTEAPPRCTSPAGDALSVLLAEDNDINALLAKAVLEKAGAAVERAANGREAISLVKDALRDEKPGFDLVLMDIHMPDMDGVEAAGLIRALYEDGAKPGAGRPPIVALTANAFAEDRAAYLEAGLDDYLAKPFEKNELLSLIGRWQMAGLGDAVSRTEAASGTGAA</sequence>
<evidence type="ECO:0000259" key="9">
    <source>
        <dbReference type="PROSITE" id="PS50112"/>
    </source>
</evidence>
<dbReference type="InterPro" id="IPR000700">
    <property type="entry name" value="PAS-assoc_C"/>
</dbReference>
<dbReference type="SUPFAM" id="SSF47384">
    <property type="entry name" value="Homodimeric domain of signal transducing histidine kinase"/>
    <property type="match status" value="1"/>
</dbReference>
<dbReference type="InterPro" id="IPR035965">
    <property type="entry name" value="PAS-like_dom_sf"/>
</dbReference>
<dbReference type="SUPFAM" id="SSF55785">
    <property type="entry name" value="PYP-like sensor domain (PAS domain)"/>
    <property type="match status" value="1"/>
</dbReference>
<dbReference type="SUPFAM" id="SSF52172">
    <property type="entry name" value="CheY-like"/>
    <property type="match status" value="1"/>
</dbReference>
<feature type="transmembrane region" description="Helical" evidence="6">
    <location>
        <begin position="32"/>
        <end position="51"/>
    </location>
</feature>